<organism evidence="2 3">
    <name type="scientific">Dietzia lutea</name>
    <dbReference type="NCBI Taxonomy" id="546160"/>
    <lineage>
        <taxon>Bacteria</taxon>
        <taxon>Bacillati</taxon>
        <taxon>Actinomycetota</taxon>
        <taxon>Actinomycetes</taxon>
        <taxon>Mycobacteriales</taxon>
        <taxon>Dietziaceae</taxon>
        <taxon>Dietzia</taxon>
    </lineage>
</organism>
<accession>A0A2S1RCM6</accession>
<dbReference type="Proteomes" id="UP000244928">
    <property type="component" value="Chromosome"/>
</dbReference>
<feature type="transmembrane region" description="Helical" evidence="1">
    <location>
        <begin position="7"/>
        <end position="30"/>
    </location>
</feature>
<sequence>MGRRLVLSGFLFGCGIAGSVIDLFIFHLLLQWHHFYDLSTTTVALVADGLFHGATWLITVWGLFMFADVRQQISVPWGRWTGSALAGIGVFQLFDGVVFHKILGIHQIRYGVDLLVYDLVWIISAVLLLLIGIVILRRTRAVPLRAPAVRRPWV</sequence>
<evidence type="ECO:0008006" key="4">
    <source>
        <dbReference type="Google" id="ProtNLM"/>
    </source>
</evidence>
<dbReference type="Pfam" id="PF10002">
    <property type="entry name" value="DUF2243"/>
    <property type="match status" value="1"/>
</dbReference>
<name>A0A2S1RCM6_9ACTN</name>
<gene>
    <name evidence="2" type="ORF">A6035_16210</name>
</gene>
<feature type="transmembrane region" description="Helical" evidence="1">
    <location>
        <begin position="115"/>
        <end position="136"/>
    </location>
</feature>
<feature type="transmembrane region" description="Helical" evidence="1">
    <location>
        <begin position="50"/>
        <end position="69"/>
    </location>
</feature>
<feature type="transmembrane region" description="Helical" evidence="1">
    <location>
        <begin position="81"/>
        <end position="103"/>
    </location>
</feature>
<keyword evidence="3" id="KW-1185">Reference proteome</keyword>
<protein>
    <recommendedName>
        <fullName evidence="4">DUF2243 domain-containing protein</fullName>
    </recommendedName>
</protein>
<dbReference type="KEGG" id="dlu:A6035_16210"/>
<reference evidence="2 3" key="1">
    <citation type="submission" date="2016-04" db="EMBL/GenBank/DDBJ databases">
        <title>Complete genome sequence of Dietzia lutea YIM 80766T, a strain isolated from desert soil in Egypt.</title>
        <authorList>
            <person name="Zhao J."/>
            <person name="Hu B."/>
            <person name="Geng S."/>
            <person name="Nie Y."/>
            <person name="Tang Y."/>
        </authorList>
    </citation>
    <scope>NUCLEOTIDE SEQUENCE [LARGE SCALE GENOMIC DNA]</scope>
    <source>
        <strain evidence="2 3">YIM 80766</strain>
    </source>
</reference>
<evidence type="ECO:0000313" key="3">
    <source>
        <dbReference type="Proteomes" id="UP000244928"/>
    </source>
</evidence>
<keyword evidence="1" id="KW-1133">Transmembrane helix</keyword>
<proteinExistence type="predicted"/>
<keyword evidence="1" id="KW-0812">Transmembrane</keyword>
<keyword evidence="1" id="KW-0472">Membrane</keyword>
<evidence type="ECO:0000313" key="2">
    <source>
        <dbReference type="EMBL" id="AWH94056.1"/>
    </source>
</evidence>
<dbReference type="EMBL" id="CP015449">
    <property type="protein sequence ID" value="AWH94056.1"/>
    <property type="molecule type" value="Genomic_DNA"/>
</dbReference>
<dbReference type="AlphaFoldDB" id="A0A2S1RCM6"/>
<dbReference type="InterPro" id="IPR018719">
    <property type="entry name" value="DUF2243_membrane"/>
</dbReference>
<evidence type="ECO:0000256" key="1">
    <source>
        <dbReference type="SAM" id="Phobius"/>
    </source>
</evidence>